<dbReference type="NCBIfam" id="NF033517">
    <property type="entry name" value="transpos_IS66"/>
    <property type="match status" value="1"/>
</dbReference>
<dbReference type="Pfam" id="PF03050">
    <property type="entry name" value="DDE_Tnp_IS66"/>
    <property type="match status" value="1"/>
</dbReference>
<dbReference type="InterPro" id="IPR004291">
    <property type="entry name" value="Transposase_IS66_central"/>
</dbReference>
<evidence type="ECO:0000259" key="3">
    <source>
        <dbReference type="Pfam" id="PF20042"/>
    </source>
</evidence>
<protein>
    <submittedName>
        <fullName evidence="4">Putative transposase</fullName>
    </submittedName>
</protein>
<feature type="region of interest" description="Disordered" evidence="1">
    <location>
        <begin position="29"/>
        <end position="75"/>
    </location>
</feature>
<evidence type="ECO:0000313" key="4">
    <source>
        <dbReference type="EMBL" id="EES54006.1"/>
    </source>
</evidence>
<evidence type="ECO:0000313" key="5">
    <source>
        <dbReference type="Proteomes" id="UP000009374"/>
    </source>
</evidence>
<dbReference type="PANTHER" id="PTHR33678:SF1">
    <property type="entry name" value="BLL1576 PROTEIN"/>
    <property type="match status" value="1"/>
</dbReference>
<dbReference type="AlphaFoldDB" id="C6HTP1"/>
<evidence type="ECO:0000259" key="2">
    <source>
        <dbReference type="Pfam" id="PF03050"/>
    </source>
</evidence>
<name>C6HTP1_9BACT</name>
<dbReference type="PANTHER" id="PTHR33678">
    <property type="entry name" value="BLL1576 PROTEIN"/>
    <property type="match status" value="1"/>
</dbReference>
<accession>C6HTP1</accession>
<dbReference type="InterPro" id="IPR045618">
    <property type="entry name" value="DUF6444"/>
</dbReference>
<feature type="domain" description="Transposase IS66 central" evidence="2">
    <location>
        <begin position="152"/>
        <end position="328"/>
    </location>
</feature>
<dbReference type="Proteomes" id="UP000009374">
    <property type="component" value="Unassembled WGS sequence"/>
</dbReference>
<dbReference type="Pfam" id="PF20042">
    <property type="entry name" value="DUF6444"/>
    <property type="match status" value="1"/>
</dbReference>
<sequence length="342" mass="37863">MTQKVSLLITQLREKEALLAEKESRIKELERQIKKNSQNSSKPPSSDGVRKPAPKSLRTPSGKKPGGQPGHKGDTLLAVETPDTVVNLPVTRCSCGEDLSLLPVTEHERRQVFDLPLPRLEVTEYCLDNVCCPACQKVIVAPAPPDVTAPTQYGLRFLSYLAYLHQDQGIPLGRVCQISSDLFGAVVSEGTILQACQRLDQQLATFVDHTRELLKISPVVHVDETSLRVDGRNAWCHVASTPRLTLLALHEKRGREGIDALGVAPHVTGTLVSDFWGAYLSLSPKHAFCNAHILRELKAISEFDRHRWASEMASFLLDLKEKTASRTSPASEVERQEILGRF</sequence>
<reference evidence="4 5" key="1">
    <citation type="journal article" date="2009" name="Appl. Environ. Microbiol.">
        <title>Community genomic and proteomic analyses of chemoautotrophic iron-oxidizing "Leptospirillum rubarum" (Group II) and "Leptospirillum ferrodiazotrophum" (Group III) bacteria in acid mine drainage biofilms.</title>
        <authorList>
            <person name="Goltsman D.S."/>
            <person name="Denef V.J."/>
            <person name="Singer S.W."/>
            <person name="VerBerkmoes N.C."/>
            <person name="Lefsrud M."/>
            <person name="Mueller R.S."/>
            <person name="Dick G.J."/>
            <person name="Sun C.L."/>
            <person name="Wheeler K.E."/>
            <person name="Zemla A."/>
            <person name="Baker B.J."/>
            <person name="Hauser L."/>
            <person name="Land M."/>
            <person name="Shah M.B."/>
            <person name="Thelen M.P."/>
            <person name="Hettich R.L."/>
            <person name="Banfield J.F."/>
        </authorList>
    </citation>
    <scope>NUCLEOTIDE SEQUENCE [LARGE SCALE GENOMIC DNA]</scope>
</reference>
<dbReference type="EMBL" id="GG693851">
    <property type="protein sequence ID" value="EES54006.1"/>
    <property type="molecule type" value="Genomic_DNA"/>
</dbReference>
<gene>
    <name evidence="4" type="ORF">UBAL3_24060024</name>
</gene>
<feature type="domain" description="DUF6444" evidence="3">
    <location>
        <begin position="6"/>
        <end position="74"/>
    </location>
</feature>
<dbReference type="InterPro" id="IPR052344">
    <property type="entry name" value="Transposase-related"/>
</dbReference>
<proteinExistence type="predicted"/>
<evidence type="ECO:0000256" key="1">
    <source>
        <dbReference type="SAM" id="MobiDB-lite"/>
    </source>
</evidence>
<keyword evidence="5" id="KW-1185">Reference proteome</keyword>
<feature type="compositionally biased region" description="Low complexity" evidence="1">
    <location>
        <begin position="35"/>
        <end position="46"/>
    </location>
</feature>
<organism evidence="4 5">
    <name type="scientific">Leptospirillum ferrodiazotrophum</name>
    <dbReference type="NCBI Taxonomy" id="412449"/>
    <lineage>
        <taxon>Bacteria</taxon>
        <taxon>Pseudomonadati</taxon>
        <taxon>Nitrospirota</taxon>
        <taxon>Nitrospiria</taxon>
        <taxon>Nitrospirales</taxon>
        <taxon>Nitrospiraceae</taxon>
        <taxon>Leptospirillum</taxon>
    </lineage>
</organism>